<dbReference type="PATRIC" id="fig|742734.4.peg.6000"/>
<reference evidence="3 4" key="1">
    <citation type="submission" date="2011-04" db="EMBL/GenBank/DDBJ databases">
        <title>The Genome Sequence of Clostridium citroniae WAL-19142.</title>
        <authorList>
            <consortium name="The Broad Institute Genome Sequencing Platform"/>
            <person name="Earl A."/>
            <person name="Ward D."/>
            <person name="Feldgarden M."/>
            <person name="Gevers D."/>
            <person name="Warren Y.A."/>
            <person name="Tyrrell K.L."/>
            <person name="Citron D.M."/>
            <person name="Goldstein E.J."/>
            <person name="Daigneault M."/>
            <person name="Allen-Vercoe E."/>
            <person name="Young S.K."/>
            <person name="Zeng Q."/>
            <person name="Gargeya S."/>
            <person name="Fitzgerald M."/>
            <person name="Haas B."/>
            <person name="Abouelleil A."/>
            <person name="Alvarado L."/>
            <person name="Arachchi H.M."/>
            <person name="Berlin A."/>
            <person name="Brown A."/>
            <person name="Chapman S.B."/>
            <person name="Chen Z."/>
            <person name="Dunbar C."/>
            <person name="Freedman E."/>
            <person name="Gearin G."/>
            <person name="Gellesch M."/>
            <person name="Goldberg J."/>
            <person name="Griggs A."/>
            <person name="Gujja S."/>
            <person name="Heilman E.R."/>
            <person name="Heiman D."/>
            <person name="Howarth C."/>
            <person name="Larson L."/>
            <person name="Lui A."/>
            <person name="MacDonald P.J."/>
            <person name="Mehta T."/>
            <person name="Montmayeur A."/>
            <person name="Murphy C."/>
            <person name="Neiman D."/>
            <person name="Pearson M."/>
            <person name="Priest M."/>
            <person name="Roberts A."/>
            <person name="Saif S."/>
            <person name="Shea T."/>
            <person name="Shenoy N."/>
            <person name="Sisk P."/>
            <person name="Stolte C."/>
            <person name="Sykes S."/>
            <person name="White J."/>
            <person name="Yandava C."/>
            <person name="Wortman J."/>
            <person name="Nusbaum C."/>
            <person name="Birren B."/>
        </authorList>
    </citation>
    <scope>NUCLEOTIDE SEQUENCE [LARGE SCALE GENOMIC DNA]</scope>
    <source>
        <strain evidence="3 4">WAL-19142</strain>
    </source>
</reference>
<dbReference type="Gene3D" id="1.10.260.40">
    <property type="entry name" value="lambda repressor-like DNA-binding domains"/>
    <property type="match status" value="1"/>
</dbReference>
<dbReference type="PROSITE" id="PS50943">
    <property type="entry name" value="HTH_CROC1"/>
    <property type="match status" value="1"/>
</dbReference>
<organism evidence="3 4">
    <name type="scientific">[Clostridium] citroniae WAL-19142</name>
    <dbReference type="NCBI Taxonomy" id="742734"/>
    <lineage>
        <taxon>Bacteria</taxon>
        <taxon>Bacillati</taxon>
        <taxon>Bacillota</taxon>
        <taxon>Clostridia</taxon>
        <taxon>Lachnospirales</taxon>
        <taxon>Lachnospiraceae</taxon>
        <taxon>Enterocloster</taxon>
    </lineage>
</organism>
<feature type="domain" description="HTH cro/C1-type" evidence="2">
    <location>
        <begin position="13"/>
        <end position="67"/>
    </location>
</feature>
<gene>
    <name evidence="3" type="ORF">HMPREF9470_05602</name>
</gene>
<dbReference type="GO" id="GO:0003677">
    <property type="term" value="F:DNA binding"/>
    <property type="evidence" value="ECO:0007669"/>
    <property type="project" value="UniProtKB-KW"/>
</dbReference>
<protein>
    <recommendedName>
        <fullName evidence="2">HTH cro/C1-type domain-containing protein</fullName>
    </recommendedName>
</protein>
<keyword evidence="1" id="KW-0238">DNA-binding</keyword>
<dbReference type="InterPro" id="IPR001387">
    <property type="entry name" value="Cro/C1-type_HTH"/>
</dbReference>
<dbReference type="Proteomes" id="UP000037392">
    <property type="component" value="Unassembled WGS sequence"/>
</dbReference>
<name>A0A0J9BCN6_9FIRM</name>
<dbReference type="PANTHER" id="PTHR46558:SF4">
    <property type="entry name" value="DNA-BIDING PHAGE PROTEIN"/>
    <property type="match status" value="1"/>
</dbReference>
<dbReference type="AlphaFoldDB" id="A0A0J9BCN6"/>
<comment type="caution">
    <text evidence="3">The sequence shown here is derived from an EMBL/GenBank/DDBJ whole genome shotgun (WGS) entry which is preliminary data.</text>
</comment>
<dbReference type="CDD" id="cd00093">
    <property type="entry name" value="HTH_XRE"/>
    <property type="match status" value="1"/>
</dbReference>
<dbReference type="SUPFAM" id="SSF47413">
    <property type="entry name" value="lambda repressor-like DNA-binding domains"/>
    <property type="match status" value="1"/>
</dbReference>
<dbReference type="SMART" id="SM00530">
    <property type="entry name" value="HTH_XRE"/>
    <property type="match status" value="1"/>
</dbReference>
<evidence type="ECO:0000313" key="4">
    <source>
        <dbReference type="Proteomes" id="UP000037392"/>
    </source>
</evidence>
<dbReference type="EMBL" id="ADLK01000061">
    <property type="protein sequence ID" value="KMW10089.1"/>
    <property type="molecule type" value="Genomic_DNA"/>
</dbReference>
<evidence type="ECO:0000256" key="1">
    <source>
        <dbReference type="ARBA" id="ARBA00023125"/>
    </source>
</evidence>
<proteinExistence type="predicted"/>
<evidence type="ECO:0000313" key="3">
    <source>
        <dbReference type="EMBL" id="KMW10089.1"/>
    </source>
</evidence>
<dbReference type="Pfam" id="PF01381">
    <property type="entry name" value="HTH_3"/>
    <property type="match status" value="1"/>
</dbReference>
<evidence type="ECO:0000259" key="2">
    <source>
        <dbReference type="PROSITE" id="PS50943"/>
    </source>
</evidence>
<accession>A0A0J9BCN6</accession>
<dbReference type="PANTHER" id="PTHR46558">
    <property type="entry name" value="TRACRIPTIONAL REGULATORY PROTEIN-RELATED-RELATED"/>
    <property type="match status" value="1"/>
</dbReference>
<dbReference type="InterPro" id="IPR010982">
    <property type="entry name" value="Lambda_DNA-bd_dom_sf"/>
</dbReference>
<sequence>MPIDDLTALGQKMREARKRKGLTQQELSDLSHVSVKQIANIEKGQMNPAYLILRALAKVLHISLDSLINSDISPGDDGAN</sequence>